<keyword evidence="2" id="KW-0812">Transmembrane</keyword>
<keyword evidence="2" id="KW-1133">Transmembrane helix</keyword>
<protein>
    <submittedName>
        <fullName evidence="3">Uncharacterized protein</fullName>
    </submittedName>
</protein>
<comment type="caution">
    <text evidence="3">The sequence shown here is derived from an EMBL/GenBank/DDBJ whole genome shotgun (WGS) entry which is preliminary data.</text>
</comment>
<feature type="region of interest" description="Disordered" evidence="1">
    <location>
        <begin position="1"/>
        <end position="22"/>
    </location>
</feature>
<dbReference type="Proteomes" id="UP001215598">
    <property type="component" value="Unassembled WGS sequence"/>
</dbReference>
<reference evidence="3" key="1">
    <citation type="submission" date="2023-03" db="EMBL/GenBank/DDBJ databases">
        <title>Massive genome expansion in bonnet fungi (Mycena s.s.) driven by repeated elements and novel gene families across ecological guilds.</title>
        <authorList>
            <consortium name="Lawrence Berkeley National Laboratory"/>
            <person name="Harder C.B."/>
            <person name="Miyauchi S."/>
            <person name="Viragh M."/>
            <person name="Kuo A."/>
            <person name="Thoen E."/>
            <person name="Andreopoulos B."/>
            <person name="Lu D."/>
            <person name="Skrede I."/>
            <person name="Drula E."/>
            <person name="Henrissat B."/>
            <person name="Morin E."/>
            <person name="Kohler A."/>
            <person name="Barry K."/>
            <person name="LaButti K."/>
            <person name="Morin E."/>
            <person name="Salamov A."/>
            <person name="Lipzen A."/>
            <person name="Mereny Z."/>
            <person name="Hegedus B."/>
            <person name="Baldrian P."/>
            <person name="Stursova M."/>
            <person name="Weitz H."/>
            <person name="Taylor A."/>
            <person name="Grigoriev I.V."/>
            <person name="Nagy L.G."/>
            <person name="Martin F."/>
            <person name="Kauserud H."/>
        </authorList>
    </citation>
    <scope>NUCLEOTIDE SEQUENCE</scope>
    <source>
        <strain evidence="3">CBHHK182m</strain>
    </source>
</reference>
<proteinExistence type="predicted"/>
<feature type="compositionally biased region" description="Basic and acidic residues" evidence="1">
    <location>
        <begin position="1"/>
        <end position="11"/>
    </location>
</feature>
<keyword evidence="2" id="KW-0472">Membrane</keyword>
<sequence>MEMREGRKVVGREGTASESGEGWEDQCRTHFEIFAARALRGGDCRWLGDDADAAHRLGEVAGVNSVGPSASDFFFSHRLNILIVSCIHPTIIFLLYLGATLIMILVAPSTYIFCRSLSSRIFPSPSLTFSFFQRMPSAPTPAQRHLLSRTPPTSPDSNLSWRKIAVQTLDRNTT</sequence>
<evidence type="ECO:0000313" key="4">
    <source>
        <dbReference type="Proteomes" id="UP001215598"/>
    </source>
</evidence>
<evidence type="ECO:0000256" key="2">
    <source>
        <dbReference type="SAM" id="Phobius"/>
    </source>
</evidence>
<gene>
    <name evidence="3" type="ORF">B0H16DRAFT_1548635</name>
</gene>
<organism evidence="3 4">
    <name type="scientific">Mycena metata</name>
    <dbReference type="NCBI Taxonomy" id="1033252"/>
    <lineage>
        <taxon>Eukaryota</taxon>
        <taxon>Fungi</taxon>
        <taxon>Dikarya</taxon>
        <taxon>Basidiomycota</taxon>
        <taxon>Agaricomycotina</taxon>
        <taxon>Agaricomycetes</taxon>
        <taxon>Agaricomycetidae</taxon>
        <taxon>Agaricales</taxon>
        <taxon>Marasmiineae</taxon>
        <taxon>Mycenaceae</taxon>
        <taxon>Mycena</taxon>
    </lineage>
</organism>
<feature type="transmembrane region" description="Helical" evidence="2">
    <location>
        <begin position="81"/>
        <end position="107"/>
    </location>
</feature>
<evidence type="ECO:0000256" key="1">
    <source>
        <dbReference type="SAM" id="MobiDB-lite"/>
    </source>
</evidence>
<dbReference type="EMBL" id="JARKIB010000063">
    <property type="protein sequence ID" value="KAJ7751045.1"/>
    <property type="molecule type" value="Genomic_DNA"/>
</dbReference>
<dbReference type="AlphaFoldDB" id="A0AAD7IV09"/>
<accession>A0AAD7IV09</accession>
<name>A0AAD7IV09_9AGAR</name>
<evidence type="ECO:0000313" key="3">
    <source>
        <dbReference type="EMBL" id="KAJ7751045.1"/>
    </source>
</evidence>
<keyword evidence="4" id="KW-1185">Reference proteome</keyword>